<dbReference type="InterPro" id="IPR038071">
    <property type="entry name" value="UROD/MetE-like_sf"/>
</dbReference>
<dbReference type="InParanoid" id="A0A7L4YTA9"/>
<evidence type="ECO:0000313" key="2">
    <source>
        <dbReference type="EMBL" id="QHC01767.1"/>
    </source>
</evidence>
<organism evidence="2 3">
    <name type="scientific">Epidermidibacterium keratini</name>
    <dbReference type="NCBI Taxonomy" id="1891644"/>
    <lineage>
        <taxon>Bacteria</taxon>
        <taxon>Bacillati</taxon>
        <taxon>Actinomycetota</taxon>
        <taxon>Actinomycetes</taxon>
        <taxon>Sporichthyales</taxon>
        <taxon>Sporichthyaceae</taxon>
        <taxon>Epidermidibacterium</taxon>
    </lineage>
</organism>
<accession>A0A7L4YTA9</accession>
<dbReference type="Gene3D" id="3.20.20.210">
    <property type="match status" value="1"/>
</dbReference>
<dbReference type="InterPro" id="IPR002629">
    <property type="entry name" value="Met_Synth_C/arc"/>
</dbReference>
<name>A0A7L4YTA9_9ACTN</name>
<dbReference type="GO" id="GO:0009086">
    <property type="term" value="P:methionine biosynthetic process"/>
    <property type="evidence" value="ECO:0007669"/>
    <property type="project" value="InterPro"/>
</dbReference>
<dbReference type="SUPFAM" id="SSF51726">
    <property type="entry name" value="UROD/MetE-like"/>
    <property type="match status" value="1"/>
</dbReference>
<dbReference type="Proteomes" id="UP000463857">
    <property type="component" value="Chromosome"/>
</dbReference>
<dbReference type="OrthoDB" id="5242426at2"/>
<keyword evidence="3" id="KW-1185">Reference proteome</keyword>
<dbReference type="GO" id="GO:0008270">
    <property type="term" value="F:zinc ion binding"/>
    <property type="evidence" value="ECO:0007669"/>
    <property type="project" value="InterPro"/>
</dbReference>
<dbReference type="EMBL" id="CP047156">
    <property type="protein sequence ID" value="QHC01767.1"/>
    <property type="molecule type" value="Genomic_DNA"/>
</dbReference>
<protein>
    <submittedName>
        <fullName evidence="2">Methionine synthase</fullName>
    </submittedName>
</protein>
<proteinExistence type="predicted"/>
<dbReference type="AlphaFoldDB" id="A0A7L4YTA9"/>
<gene>
    <name evidence="2" type="ORF">EK0264_16760</name>
</gene>
<dbReference type="RefSeq" id="WP_159546891.1">
    <property type="nucleotide sequence ID" value="NZ_CP047156.1"/>
</dbReference>
<evidence type="ECO:0000313" key="3">
    <source>
        <dbReference type="Proteomes" id="UP000463857"/>
    </source>
</evidence>
<dbReference type="Pfam" id="PF01717">
    <property type="entry name" value="Meth_synt_2"/>
    <property type="match status" value="1"/>
</dbReference>
<feature type="domain" description="Cobalamin-independent methionine synthase MetE C-terminal/archaeal" evidence="1">
    <location>
        <begin position="110"/>
        <end position="322"/>
    </location>
</feature>
<sequence length="329" mass="33971">MIAIGATGIGSLPGTDPTLALSMVFGEDLDTPYLPELPARGPGADMVGRAAARLVDLPVELSVGRWRLASHGGMDLRRANDFWRWGLDALQEVADGYAGPLKVALCGPWTLAAMLELPNGNVVLTDPGAVRDVHASQLEGAQALLGEIASRVPGAQPILQLDEPMLPAVLAGQVKSASGYSRLPAVAEQTAEQAFAEYVDGLDAPVVVHSCAADVPYAILQRAGVGAALVDAALITSAQYDAIGEAVDRGLQLVLGVLDPKQTPTPARVDAAAARAREIATIVAIPADRRAELLGISPACGLAGATAANALAITKATRQVAQQLRNQPE</sequence>
<evidence type="ECO:0000259" key="1">
    <source>
        <dbReference type="Pfam" id="PF01717"/>
    </source>
</evidence>
<dbReference type="KEGG" id="eke:EK0264_16760"/>
<reference evidence="2 3" key="1">
    <citation type="journal article" date="2018" name="Int. J. Syst. Evol. Microbiol.">
        <title>Epidermidibacterium keratini gen. nov., sp. nov., a member of the family Sporichthyaceae, isolated from keratin epidermis.</title>
        <authorList>
            <person name="Lee D.G."/>
            <person name="Trujillo M.E."/>
            <person name="Kang S."/>
            <person name="Nam J.J."/>
            <person name="Kim Y.J."/>
        </authorList>
    </citation>
    <scope>NUCLEOTIDE SEQUENCE [LARGE SCALE GENOMIC DNA]</scope>
    <source>
        <strain evidence="2 3">EPI-7</strain>
    </source>
</reference>
<dbReference type="GO" id="GO:0003871">
    <property type="term" value="F:5-methyltetrahydropteroyltriglutamate-homocysteine S-methyltransferase activity"/>
    <property type="evidence" value="ECO:0007669"/>
    <property type="project" value="InterPro"/>
</dbReference>